<accession>A0A1F5XHW0</accession>
<comment type="caution">
    <text evidence="1">The sequence shown here is derived from an EMBL/GenBank/DDBJ whole genome shotgun (WGS) entry which is preliminary data.</text>
</comment>
<protein>
    <submittedName>
        <fullName evidence="1">Uncharacterized protein</fullName>
    </submittedName>
</protein>
<proteinExistence type="predicted"/>
<reference evidence="1 2" key="1">
    <citation type="journal article" date="2016" name="Nat. Commun.">
        <title>Thousands of microbial genomes shed light on interconnected biogeochemical processes in an aquifer system.</title>
        <authorList>
            <person name="Anantharaman K."/>
            <person name="Brown C.T."/>
            <person name="Hug L.A."/>
            <person name="Sharon I."/>
            <person name="Castelle C.J."/>
            <person name="Probst A.J."/>
            <person name="Thomas B.C."/>
            <person name="Singh A."/>
            <person name="Wilkins M.J."/>
            <person name="Karaoz U."/>
            <person name="Brodie E.L."/>
            <person name="Williams K.H."/>
            <person name="Hubbard S.S."/>
            <person name="Banfield J.F."/>
        </authorList>
    </citation>
    <scope>NUCLEOTIDE SEQUENCE [LARGE SCALE GENOMIC DNA]</scope>
</reference>
<evidence type="ECO:0000313" key="2">
    <source>
        <dbReference type="Proteomes" id="UP000177346"/>
    </source>
</evidence>
<evidence type="ECO:0000313" key="1">
    <source>
        <dbReference type="EMBL" id="OGF87504.1"/>
    </source>
</evidence>
<dbReference type="Proteomes" id="UP000177346">
    <property type="component" value="Unassembled WGS sequence"/>
</dbReference>
<sequence>METNFKKISELLLKSELSFEDQNNLLTAIFKVSDAELEPMLKLFSEKPEWIKTISENYKAKKLALANKNPEGWQKIIENEIRQIEISQTEH</sequence>
<dbReference type="EMBL" id="MFIF01000005">
    <property type="protein sequence ID" value="OGF87504.1"/>
    <property type="molecule type" value="Genomic_DNA"/>
</dbReference>
<gene>
    <name evidence="1" type="ORF">A3B19_02900</name>
</gene>
<organism evidence="1 2">
    <name type="scientific">Candidatus Giovannonibacteria bacterium RIFCSPLOWO2_01_FULL_46_32</name>
    <dbReference type="NCBI Taxonomy" id="1798353"/>
    <lineage>
        <taxon>Bacteria</taxon>
        <taxon>Candidatus Giovannoniibacteriota</taxon>
    </lineage>
</organism>
<dbReference type="AlphaFoldDB" id="A0A1F5XHW0"/>
<name>A0A1F5XHW0_9BACT</name>